<dbReference type="Gene3D" id="2.40.30.10">
    <property type="entry name" value="Translation factors"/>
    <property type="match status" value="1"/>
</dbReference>
<dbReference type="InterPro" id="IPR046885">
    <property type="entry name" value="MnmA-like_C"/>
</dbReference>
<feature type="active site" description="Nucleophile" evidence="9">
    <location>
        <position position="100"/>
    </location>
</feature>
<feature type="site" description="Interaction with tRNA" evidence="9">
    <location>
        <position position="125"/>
    </location>
</feature>
<dbReference type="Gene3D" id="2.30.30.280">
    <property type="entry name" value="Adenine nucleotide alpha hydrolases-like domains"/>
    <property type="match status" value="1"/>
</dbReference>
<accession>A0ABX5PW70</accession>
<feature type="binding site" evidence="9">
    <location>
        <begin position="7"/>
        <end position="14"/>
    </location>
    <ligand>
        <name>ATP</name>
        <dbReference type="ChEBI" id="CHEBI:30616"/>
    </ligand>
</feature>
<feature type="site" description="Interaction with tRNA" evidence="9">
    <location>
        <position position="381"/>
    </location>
</feature>
<dbReference type="InterPro" id="IPR023382">
    <property type="entry name" value="MnmA-like_central_sf"/>
</dbReference>
<dbReference type="InterPro" id="IPR014729">
    <property type="entry name" value="Rossmann-like_a/b/a_fold"/>
</dbReference>
<feature type="region of interest" description="Interaction with target base in tRNA" evidence="9">
    <location>
        <begin position="95"/>
        <end position="97"/>
    </location>
</feature>
<evidence type="ECO:0000259" key="11">
    <source>
        <dbReference type="Pfam" id="PF20259"/>
    </source>
</evidence>
<dbReference type="InterPro" id="IPR004506">
    <property type="entry name" value="MnmA-like"/>
</dbReference>
<dbReference type="PANTHER" id="PTHR11933:SF5">
    <property type="entry name" value="MITOCHONDRIAL TRNA-SPECIFIC 2-THIOURIDYLASE 1"/>
    <property type="match status" value="1"/>
</dbReference>
<dbReference type="NCBIfam" id="TIGR00420">
    <property type="entry name" value="trmU"/>
    <property type="match status" value="1"/>
</dbReference>
<keyword evidence="5 9" id="KW-0067">ATP-binding</keyword>
<evidence type="ECO:0000256" key="5">
    <source>
        <dbReference type="ARBA" id="ARBA00022840"/>
    </source>
</evidence>
<comment type="similarity">
    <text evidence="9">Belongs to the MnmA/TRMU family.</text>
</comment>
<dbReference type="RefSeq" id="WP_015360655.1">
    <property type="nucleotide sequence ID" value="NZ_QKZR01000004.1"/>
</dbReference>
<evidence type="ECO:0000256" key="4">
    <source>
        <dbReference type="ARBA" id="ARBA00022741"/>
    </source>
</evidence>
<keyword evidence="9" id="KW-0963">Cytoplasm</keyword>
<name>A0ABX5PW70_9FLAO</name>
<evidence type="ECO:0000256" key="3">
    <source>
        <dbReference type="ARBA" id="ARBA00022694"/>
    </source>
</evidence>
<dbReference type="InterPro" id="IPR046884">
    <property type="entry name" value="MnmA-like_central"/>
</dbReference>
<dbReference type="NCBIfam" id="NF001138">
    <property type="entry name" value="PRK00143.1"/>
    <property type="match status" value="1"/>
</dbReference>
<feature type="domain" description="tRNA-specific 2-thiouridylase MnmA-like central" evidence="11">
    <location>
        <begin position="261"/>
        <end position="308"/>
    </location>
</feature>
<evidence type="ECO:0000256" key="1">
    <source>
        <dbReference type="ARBA" id="ARBA00022555"/>
    </source>
</evidence>
<gene>
    <name evidence="9" type="primary">mnmA</name>
    <name evidence="12" type="ORF">LX97_02465</name>
</gene>
<evidence type="ECO:0000256" key="7">
    <source>
        <dbReference type="ARBA" id="ARBA00023157"/>
    </source>
</evidence>
<protein>
    <recommendedName>
        <fullName evidence="9">tRNA-specific 2-thiouridylase MnmA</fullName>
        <ecNumber evidence="9">2.8.1.13</ecNumber>
    </recommendedName>
</protein>
<comment type="subcellular location">
    <subcellularLocation>
        <location evidence="9">Cytoplasm</location>
    </subcellularLocation>
</comment>
<feature type="region of interest" description="Interaction with tRNA" evidence="9">
    <location>
        <begin position="150"/>
        <end position="152"/>
    </location>
</feature>
<evidence type="ECO:0000256" key="8">
    <source>
        <dbReference type="ARBA" id="ARBA00051542"/>
    </source>
</evidence>
<reference evidence="12 13" key="1">
    <citation type="submission" date="2018-06" db="EMBL/GenBank/DDBJ databases">
        <title>Genomic Encyclopedia of Archaeal and Bacterial Type Strains, Phase II (KMG-II): from individual species to whole genera.</title>
        <authorList>
            <person name="Goeker M."/>
        </authorList>
    </citation>
    <scope>NUCLEOTIDE SEQUENCE [LARGE SCALE GENOMIC DNA]</scope>
    <source>
        <strain evidence="12 13">DSM 17205</strain>
    </source>
</reference>
<evidence type="ECO:0000313" key="13">
    <source>
        <dbReference type="Proteomes" id="UP000248584"/>
    </source>
</evidence>
<dbReference type="CDD" id="cd01998">
    <property type="entry name" value="MnmA_TRMU-like"/>
    <property type="match status" value="1"/>
</dbReference>
<dbReference type="SUPFAM" id="SSF52402">
    <property type="entry name" value="Adenine nucleotide alpha hydrolases-like"/>
    <property type="match status" value="1"/>
</dbReference>
<keyword evidence="2 9" id="KW-0808">Transferase</keyword>
<keyword evidence="3 9" id="KW-0819">tRNA processing</keyword>
<dbReference type="Proteomes" id="UP000248584">
    <property type="component" value="Unassembled WGS sequence"/>
</dbReference>
<evidence type="ECO:0000256" key="9">
    <source>
        <dbReference type="HAMAP-Rule" id="MF_00144"/>
    </source>
</evidence>
<dbReference type="EC" id="2.8.1.13" evidence="9"/>
<dbReference type="PANTHER" id="PTHR11933">
    <property type="entry name" value="TRNA 5-METHYLAMINOMETHYL-2-THIOURIDYLATE -METHYLTRANSFERASE"/>
    <property type="match status" value="1"/>
</dbReference>
<keyword evidence="6 9" id="KW-0694">RNA-binding</keyword>
<sequence>MAKVVVGLSGGVDSSVAAYLLKEQGHEVIGLFMKNWHDDTVTISDECPWLEDSNDAMLVADKLGIPFQTVDLSDQYKKRIVDYMFDEYARGRTPNPDVLCNREIKFDVFMDIALELGADFVATGHYCQKTTTVENGQEVHHLIGGADANKDQSYFLCQVSQKQLAKTLFPIGHLQKPQVREIAAAQNLITAGKKDSQGLCFIGKVRLPDFLQQQLQHKAGDIVEIDAQTSREKMLELVPVEEMGDENELVSLSRKRKYHPTEGKVVGQHQGAHYFTRGQRKGLAVGGTPEPLFVIETDVLTNTIYVGQGKQHPGLYRRGLFVTADEMHWIREDLEIAEGETMEVMARIRYRQTLEKATLHRAENGLYVIFDNEQSAISPGQFVAWYQENECLGSGVIS</sequence>
<dbReference type="Gene3D" id="3.40.50.620">
    <property type="entry name" value="HUPs"/>
    <property type="match status" value="1"/>
</dbReference>
<evidence type="ECO:0000313" key="12">
    <source>
        <dbReference type="EMBL" id="PZX39099.1"/>
    </source>
</evidence>
<feature type="binding site" evidence="9">
    <location>
        <position position="124"/>
    </location>
    <ligand>
        <name>ATP</name>
        <dbReference type="ChEBI" id="CHEBI:30616"/>
    </ligand>
</feature>
<feature type="domain" description="tRNA-specific 2-thiouridylase MnmA-like C-terminal" evidence="10">
    <location>
        <begin position="323"/>
        <end position="397"/>
    </location>
</feature>
<organism evidence="12 13">
    <name type="scientific">Nonlabens dokdonensis</name>
    <dbReference type="NCBI Taxonomy" id="328515"/>
    <lineage>
        <taxon>Bacteria</taxon>
        <taxon>Pseudomonadati</taxon>
        <taxon>Bacteroidota</taxon>
        <taxon>Flavobacteriia</taxon>
        <taxon>Flavobacteriales</taxon>
        <taxon>Flavobacteriaceae</taxon>
        <taxon>Nonlabens</taxon>
    </lineage>
</organism>
<feature type="active site" description="Cysteine persulfide intermediate" evidence="9">
    <location>
        <position position="200"/>
    </location>
</feature>
<dbReference type="HAMAP" id="MF_00144">
    <property type="entry name" value="tRNA_thiouridyl_MnmA"/>
    <property type="match status" value="1"/>
</dbReference>
<feature type="binding site" evidence="9">
    <location>
        <position position="33"/>
    </location>
    <ligand>
        <name>ATP</name>
        <dbReference type="ChEBI" id="CHEBI:30616"/>
    </ligand>
</feature>
<keyword evidence="1 9" id="KW-0820">tRNA-binding</keyword>
<comment type="catalytic activity">
    <reaction evidence="8 9">
        <text>S-sulfanyl-L-cysteinyl-[protein] + uridine(34) in tRNA + AH2 + ATP = 2-thiouridine(34) in tRNA + L-cysteinyl-[protein] + A + AMP + diphosphate + H(+)</text>
        <dbReference type="Rhea" id="RHEA:47032"/>
        <dbReference type="Rhea" id="RHEA-COMP:10131"/>
        <dbReference type="Rhea" id="RHEA-COMP:11726"/>
        <dbReference type="Rhea" id="RHEA-COMP:11727"/>
        <dbReference type="Rhea" id="RHEA-COMP:11728"/>
        <dbReference type="ChEBI" id="CHEBI:13193"/>
        <dbReference type="ChEBI" id="CHEBI:15378"/>
        <dbReference type="ChEBI" id="CHEBI:17499"/>
        <dbReference type="ChEBI" id="CHEBI:29950"/>
        <dbReference type="ChEBI" id="CHEBI:30616"/>
        <dbReference type="ChEBI" id="CHEBI:33019"/>
        <dbReference type="ChEBI" id="CHEBI:61963"/>
        <dbReference type="ChEBI" id="CHEBI:65315"/>
        <dbReference type="ChEBI" id="CHEBI:87170"/>
        <dbReference type="ChEBI" id="CHEBI:456215"/>
        <dbReference type="EC" id="2.8.1.13"/>
    </reaction>
</comment>
<dbReference type="Pfam" id="PF03054">
    <property type="entry name" value="tRNA_Me_trans"/>
    <property type="match status" value="1"/>
</dbReference>
<proteinExistence type="inferred from homology"/>
<dbReference type="EMBL" id="QKZR01000004">
    <property type="protein sequence ID" value="PZX39099.1"/>
    <property type="molecule type" value="Genomic_DNA"/>
</dbReference>
<dbReference type="Pfam" id="PF20258">
    <property type="entry name" value="tRNA_Me_trans_C"/>
    <property type="match status" value="1"/>
</dbReference>
<keyword evidence="4 9" id="KW-0547">Nucleotide-binding</keyword>
<keyword evidence="13" id="KW-1185">Reference proteome</keyword>
<keyword evidence="7" id="KW-1015">Disulfide bond</keyword>
<comment type="function">
    <text evidence="9">Catalyzes the 2-thiolation of uridine at the wobble position (U34) of tRNA, leading to the formation of s(2)U34.</text>
</comment>
<evidence type="ECO:0000259" key="10">
    <source>
        <dbReference type="Pfam" id="PF20258"/>
    </source>
</evidence>
<evidence type="ECO:0000256" key="6">
    <source>
        <dbReference type="ARBA" id="ARBA00022884"/>
    </source>
</evidence>
<dbReference type="Pfam" id="PF20259">
    <property type="entry name" value="tRNA_Me_trans_M"/>
    <property type="match status" value="1"/>
</dbReference>
<evidence type="ECO:0000256" key="2">
    <source>
        <dbReference type="ARBA" id="ARBA00022679"/>
    </source>
</evidence>
<comment type="caution">
    <text evidence="12">The sequence shown here is derived from an EMBL/GenBank/DDBJ whole genome shotgun (WGS) entry which is preliminary data.</text>
</comment>
<feature type="region of interest" description="Interaction with tRNA" evidence="9">
    <location>
        <begin position="349"/>
        <end position="350"/>
    </location>
</feature>
<comment type="caution">
    <text evidence="9">Lacks conserved residue(s) required for the propagation of feature annotation.</text>
</comment>